<dbReference type="AlphaFoldDB" id="A0A9X0A568"/>
<dbReference type="SUPFAM" id="SSF56436">
    <property type="entry name" value="C-type lectin-like"/>
    <property type="match status" value="1"/>
</dbReference>
<keyword evidence="2" id="KW-1185">Reference proteome</keyword>
<sequence length="103" mass="11995">MAVWLISLTGRSDNFRFHPEHCVSLWAKRDLGSWLDESCDIILRYICEKPANGMSCYQCSSNTSFADCTKKQELVTVRHPVNYCYKRKNEIIGIKDEEVVVFR</sequence>
<dbReference type="InterPro" id="IPR018378">
    <property type="entry name" value="C-type_lectin_CS"/>
</dbReference>
<organism evidence="1 2">
    <name type="scientific">Desmophyllum pertusum</name>
    <dbReference type="NCBI Taxonomy" id="174260"/>
    <lineage>
        <taxon>Eukaryota</taxon>
        <taxon>Metazoa</taxon>
        <taxon>Cnidaria</taxon>
        <taxon>Anthozoa</taxon>
        <taxon>Hexacorallia</taxon>
        <taxon>Scleractinia</taxon>
        <taxon>Caryophylliina</taxon>
        <taxon>Caryophylliidae</taxon>
        <taxon>Desmophyllum</taxon>
    </lineage>
</organism>
<dbReference type="InterPro" id="IPR016187">
    <property type="entry name" value="CTDL_fold"/>
</dbReference>
<dbReference type="Proteomes" id="UP001163046">
    <property type="component" value="Unassembled WGS sequence"/>
</dbReference>
<proteinExistence type="predicted"/>
<dbReference type="InterPro" id="IPR016186">
    <property type="entry name" value="C-type_lectin-like/link_sf"/>
</dbReference>
<gene>
    <name evidence="1" type="ORF">OS493_003307</name>
</gene>
<reference evidence="1" key="1">
    <citation type="submission" date="2023-01" db="EMBL/GenBank/DDBJ databases">
        <title>Genome assembly of the deep-sea coral Lophelia pertusa.</title>
        <authorList>
            <person name="Herrera S."/>
            <person name="Cordes E."/>
        </authorList>
    </citation>
    <scope>NUCLEOTIDE SEQUENCE</scope>
    <source>
        <strain evidence="1">USNM1676648</strain>
        <tissue evidence="1">Polyp</tissue>
    </source>
</reference>
<evidence type="ECO:0000313" key="1">
    <source>
        <dbReference type="EMBL" id="KAJ7393651.1"/>
    </source>
</evidence>
<comment type="caution">
    <text evidence="1">The sequence shown here is derived from an EMBL/GenBank/DDBJ whole genome shotgun (WGS) entry which is preliminary data.</text>
</comment>
<name>A0A9X0A568_9CNID</name>
<dbReference type="CDD" id="cd00037">
    <property type="entry name" value="CLECT"/>
    <property type="match status" value="1"/>
</dbReference>
<dbReference type="EMBL" id="MU825397">
    <property type="protein sequence ID" value="KAJ7393651.1"/>
    <property type="molecule type" value="Genomic_DNA"/>
</dbReference>
<evidence type="ECO:0000313" key="2">
    <source>
        <dbReference type="Proteomes" id="UP001163046"/>
    </source>
</evidence>
<dbReference type="Gene3D" id="3.10.100.10">
    <property type="entry name" value="Mannose-Binding Protein A, subunit A"/>
    <property type="match status" value="1"/>
</dbReference>
<protein>
    <recommendedName>
        <fullName evidence="3">C-type lectin domain-containing protein</fullName>
    </recommendedName>
</protein>
<dbReference type="PROSITE" id="PS00615">
    <property type="entry name" value="C_TYPE_LECTIN_1"/>
    <property type="match status" value="1"/>
</dbReference>
<accession>A0A9X0A568</accession>
<evidence type="ECO:0008006" key="3">
    <source>
        <dbReference type="Google" id="ProtNLM"/>
    </source>
</evidence>